<dbReference type="PANTHER" id="PTHR46383">
    <property type="entry name" value="ASPARTATE AMINOTRANSFERASE"/>
    <property type="match status" value="1"/>
</dbReference>
<proteinExistence type="inferred from homology"/>
<dbReference type="AlphaFoldDB" id="E6K2Z4"/>
<dbReference type="InterPro" id="IPR015422">
    <property type="entry name" value="PyrdxlP-dep_Trfase_small"/>
</dbReference>
<dbReference type="InterPro" id="IPR004838">
    <property type="entry name" value="NHTrfase_class1_PyrdxlP-BS"/>
</dbReference>
<protein>
    <recommendedName>
        <fullName evidence="6">Aminotransferase</fullName>
        <ecNumber evidence="6">2.6.1.-</ecNumber>
    </recommendedName>
</protein>
<evidence type="ECO:0000313" key="9">
    <source>
        <dbReference type="Proteomes" id="UP000004946"/>
    </source>
</evidence>
<reference evidence="8 9" key="1">
    <citation type="submission" date="2010-12" db="EMBL/GenBank/DDBJ databases">
        <authorList>
            <person name="Muzny D."/>
            <person name="Qin X."/>
            <person name="Buhay C."/>
            <person name="Dugan-Rocha S."/>
            <person name="Ding Y."/>
            <person name="Chen G."/>
            <person name="Hawes A."/>
            <person name="Holder M."/>
            <person name="Jhangiani S."/>
            <person name="Johnson A."/>
            <person name="Khan Z."/>
            <person name="Li Z."/>
            <person name="Liu W."/>
            <person name="Liu X."/>
            <person name="Perez L."/>
            <person name="Shen H."/>
            <person name="Wang Q."/>
            <person name="Watt J."/>
            <person name="Xi L."/>
            <person name="Xin Y."/>
            <person name="Zhou J."/>
            <person name="Deng J."/>
            <person name="Jiang H."/>
            <person name="Liu Y."/>
            <person name="Qu J."/>
            <person name="Song X.-Z."/>
            <person name="Zhang L."/>
            <person name="Villasana D."/>
            <person name="Johnson A."/>
            <person name="Liu J."/>
            <person name="Liyanage D."/>
            <person name="Lorensuhewa L."/>
            <person name="Robinson T."/>
            <person name="Song A."/>
            <person name="Song B.-B."/>
            <person name="Dinh H."/>
            <person name="Thornton R."/>
            <person name="Coyle M."/>
            <person name="Francisco L."/>
            <person name="Jackson L."/>
            <person name="Javaid M."/>
            <person name="Korchina V."/>
            <person name="Kovar C."/>
            <person name="Mata R."/>
            <person name="Mathew T."/>
            <person name="Ngo R."/>
            <person name="Nguyen L."/>
            <person name="Nguyen N."/>
            <person name="Okwuonu G."/>
            <person name="Ongeri F."/>
            <person name="Pham C."/>
            <person name="Simmons D."/>
            <person name="Wilczek-Boney K."/>
            <person name="Hale W."/>
            <person name="Jakkamsetti A."/>
            <person name="Pham P."/>
            <person name="Ruth R."/>
            <person name="San Lucas F."/>
            <person name="Warren J."/>
            <person name="Zhang J."/>
            <person name="Zhao Z."/>
            <person name="Zhou C."/>
            <person name="Zhu D."/>
            <person name="Lee S."/>
            <person name="Bess C."/>
            <person name="Blankenburg K."/>
            <person name="Forbes L."/>
            <person name="Fu Q."/>
            <person name="Gubbala S."/>
            <person name="Hirani K."/>
            <person name="Jayaseelan J.C."/>
            <person name="Lara F."/>
            <person name="Munidasa M."/>
            <person name="Palculict T."/>
            <person name="Patil S."/>
            <person name="Pu L.-L."/>
            <person name="Saada N."/>
            <person name="Tang L."/>
            <person name="Weissenberger G."/>
            <person name="Zhu Y."/>
            <person name="Hemphill L."/>
            <person name="Shang Y."/>
            <person name="Youmans B."/>
            <person name="Ayvaz T."/>
            <person name="Ross M."/>
            <person name="Santibanez J."/>
            <person name="Aqrawi P."/>
            <person name="Gross S."/>
            <person name="Joshi V."/>
            <person name="Fowler G."/>
            <person name="Nazareth L."/>
            <person name="Reid J."/>
            <person name="Worley K."/>
            <person name="Petrosino J."/>
            <person name="Highlander S."/>
            <person name="Gibbs R."/>
        </authorList>
    </citation>
    <scope>NUCLEOTIDE SEQUENCE [LARGE SCALE GENOMIC DNA]</scope>
    <source>
        <strain evidence="8 9">DSM 10105</strain>
    </source>
</reference>
<dbReference type="EMBL" id="AEON01000002">
    <property type="protein sequence ID" value="EFT82698.1"/>
    <property type="molecule type" value="Genomic_DNA"/>
</dbReference>
<evidence type="ECO:0000259" key="7">
    <source>
        <dbReference type="Pfam" id="PF00155"/>
    </source>
</evidence>
<evidence type="ECO:0000256" key="1">
    <source>
        <dbReference type="ARBA" id="ARBA00001933"/>
    </source>
</evidence>
<dbReference type="Proteomes" id="UP000004946">
    <property type="component" value="Chromosome"/>
</dbReference>
<dbReference type="PROSITE" id="PS00105">
    <property type="entry name" value="AA_TRANSFER_CLASS_1"/>
    <property type="match status" value="1"/>
</dbReference>
<dbReference type="SUPFAM" id="SSF53383">
    <property type="entry name" value="PLP-dependent transferases"/>
    <property type="match status" value="1"/>
</dbReference>
<evidence type="ECO:0000256" key="4">
    <source>
        <dbReference type="ARBA" id="ARBA00022679"/>
    </source>
</evidence>
<dbReference type="GO" id="GO:0006520">
    <property type="term" value="P:amino acid metabolic process"/>
    <property type="evidence" value="ECO:0007669"/>
    <property type="project" value="InterPro"/>
</dbReference>
<evidence type="ECO:0000313" key="8">
    <source>
        <dbReference type="EMBL" id="EFT82698.1"/>
    </source>
</evidence>
<dbReference type="InterPro" id="IPR004839">
    <property type="entry name" value="Aminotransferase_I/II_large"/>
</dbReference>
<dbReference type="PANTHER" id="PTHR46383:SF1">
    <property type="entry name" value="ASPARTATE AMINOTRANSFERASE"/>
    <property type="match status" value="1"/>
</dbReference>
<gene>
    <name evidence="8" type="ORF">HMPREF0620_1383</name>
</gene>
<dbReference type="EC" id="2.6.1.-" evidence="6"/>
<sequence length="406" mass="43058">MGMAQLPIADRIGLIAPSITLQINDQVKRLKESGSDVISFCVGEPNFPTPPAIAQVASQAALDPANHRYTATKGLPEFRQAIAAKTLRDSGYQVDPENIVVTNGGKQAVYEAFQAVVNPGDQVIVPAPYWVSYTEAIKLAGGEPVVVPFGAEQGFEPTVDGLEAARTDKTKAIILNSPSNPTGAVWSARTMAEIASWAKDHGIWVISDEIYEHMVYDGAQTAYIGAVAPEIRDQLIVLNGLAKTYAMTGWRVGWLIGPPAVASAAAKLQGHMTSNVNNVAQRAGIAALEGDLSAVARMRSAFDIRRKAMVQALNGLPGVSCDLPRGAFYVFPDVTGLLGRPVGPRRTVCPTSVDLAKTLLDQALIAAVPGEGFGMPGHIRFSCALSDEDLAEGMRRLTAWVTAAGE</sequence>
<evidence type="ECO:0000256" key="6">
    <source>
        <dbReference type="RuleBase" id="RU000481"/>
    </source>
</evidence>
<dbReference type="FunFam" id="3.40.640.10:FF:000033">
    <property type="entry name" value="Aspartate aminotransferase"/>
    <property type="match status" value="1"/>
</dbReference>
<dbReference type="eggNOG" id="COG0436">
    <property type="taxonomic scope" value="Bacteria"/>
</dbReference>
<dbReference type="GO" id="GO:0008483">
    <property type="term" value="F:transaminase activity"/>
    <property type="evidence" value="ECO:0007669"/>
    <property type="project" value="UniProtKB-KW"/>
</dbReference>
<dbReference type="HOGENOM" id="CLU_017584_4_3_11"/>
<dbReference type="CDD" id="cd00609">
    <property type="entry name" value="AAT_like"/>
    <property type="match status" value="1"/>
</dbReference>
<organism evidence="8 9">
    <name type="scientific">Parascardovia denticolens DSM 10105 = JCM 12538</name>
    <dbReference type="NCBI Taxonomy" id="864564"/>
    <lineage>
        <taxon>Bacteria</taxon>
        <taxon>Bacillati</taxon>
        <taxon>Actinomycetota</taxon>
        <taxon>Actinomycetes</taxon>
        <taxon>Bifidobacteriales</taxon>
        <taxon>Bifidobacteriaceae</taxon>
        <taxon>Parascardovia</taxon>
    </lineage>
</organism>
<evidence type="ECO:0000256" key="5">
    <source>
        <dbReference type="ARBA" id="ARBA00022898"/>
    </source>
</evidence>
<keyword evidence="3 6" id="KW-0032">Aminotransferase</keyword>
<keyword evidence="9" id="KW-1185">Reference proteome</keyword>
<comment type="cofactor">
    <cofactor evidence="1 6">
        <name>pyridoxal 5'-phosphate</name>
        <dbReference type="ChEBI" id="CHEBI:597326"/>
    </cofactor>
</comment>
<evidence type="ECO:0000256" key="3">
    <source>
        <dbReference type="ARBA" id="ARBA00022576"/>
    </source>
</evidence>
<accession>E6K2Z4</accession>
<keyword evidence="5" id="KW-0663">Pyridoxal phosphate</keyword>
<keyword evidence="4 6" id="KW-0808">Transferase</keyword>
<dbReference type="InterPro" id="IPR050596">
    <property type="entry name" value="AspAT/PAT-like"/>
</dbReference>
<dbReference type="InterPro" id="IPR015424">
    <property type="entry name" value="PyrdxlP-dep_Trfase"/>
</dbReference>
<feature type="domain" description="Aminotransferase class I/classII large" evidence="7">
    <location>
        <begin position="36"/>
        <end position="397"/>
    </location>
</feature>
<dbReference type="Gene3D" id="3.40.640.10">
    <property type="entry name" value="Type I PLP-dependent aspartate aminotransferase-like (Major domain)"/>
    <property type="match status" value="1"/>
</dbReference>
<comment type="similarity">
    <text evidence="2 6">Belongs to the class-I pyridoxal-phosphate-dependent aminotransferase family.</text>
</comment>
<evidence type="ECO:0000256" key="2">
    <source>
        <dbReference type="ARBA" id="ARBA00007441"/>
    </source>
</evidence>
<dbReference type="Gene3D" id="3.90.1150.10">
    <property type="entry name" value="Aspartate Aminotransferase, domain 1"/>
    <property type="match status" value="1"/>
</dbReference>
<dbReference type="InterPro" id="IPR015421">
    <property type="entry name" value="PyrdxlP-dep_Trfase_major"/>
</dbReference>
<dbReference type="Pfam" id="PF00155">
    <property type="entry name" value="Aminotran_1_2"/>
    <property type="match status" value="1"/>
</dbReference>
<dbReference type="GO" id="GO:0030170">
    <property type="term" value="F:pyridoxal phosphate binding"/>
    <property type="evidence" value="ECO:0007669"/>
    <property type="project" value="InterPro"/>
</dbReference>
<comment type="caution">
    <text evidence="8">The sequence shown here is derived from an EMBL/GenBank/DDBJ whole genome shotgun (WGS) entry which is preliminary data.</text>
</comment>
<name>E6K2Z4_PARDN</name>